<evidence type="ECO:0000256" key="3">
    <source>
        <dbReference type="ARBA" id="ARBA00022679"/>
    </source>
</evidence>
<accession>A0ABM8HYC8</accession>
<sequence length="873" mass="97335">MQWFTPDIGTDMKVSIRIKFFVVLLAFSLGPIFITRGLMSRVSEDAITNMSEQTRKELLHIVSAELEQNAVSLLLLLERGGQVMTLAVRNLAKETGYALSQEQPEFGVLPYFTIDFADPDYEPPDAEKNIKYFKLSRGGTHRPIKISLDHPTAYIAPGVSQKAVTKDLYMLQRMEEMFRSVYGELPDRPFWLNVGLESGVLMTYPGHGNFPHMYDQRTQDWYKKAFWVDGSWVAQVNPITRTTVSTVSYAIRDPKGGFLGAASLDVPVHAMLPEDQLEEQWQGKIKTVMVYRDPDGDADGKGLPILAQQESKTNGRHHWMSGVEQEWLTFDDPVGYEVLLKAMDMQSSGVVELTYKGEDSVCAFASNDVYSFLLIAPKTVVLRLPNDVADTMNSVFAQVRSLSLIVSGVMFLVTGLIAWFGSRAITQPLLSMTRVARKLAGGDFSARIAQKTGDERDDLIESFNEMGPQLEKLMQFQKDMELAKEVQRLLLPHSEPCLAGYDLSGGIAYCDQTGGDYYDFVDALNETGKGLGVVLGDVSGHGVPSALVMAAARGQLHTLANVSLAPHERMQSINEVLSRDLFGTGRFLTMFYLRLRENDPNVKWVRAGHDPAVRFNPATGEFGELKGEGLPLGVMEEYEYQSYETTLADGEVLVVATDGVWEARNKEGQMFGKERMLAIVRENAHKSAETIRLAIMDAVNDYHGGNQEDDIAVVVIKTAENRQIMKRESISFRMTNKDNCFKCFQPKVEEFGNAHGLHPKIVFHLTLVLDELITNIISYGYADFDEHPIDVSISIDGDILTIQVEDDSTPFNILDAPPPELDVPLEERGKPVGGMGIHLVKNMVHHIDYKREGGKNVLTLSKNISKTHCPLKG</sequence>
<dbReference type="InterPro" id="IPR036890">
    <property type="entry name" value="HATPase_C_sf"/>
</dbReference>
<dbReference type="InterPro" id="IPR036457">
    <property type="entry name" value="PPM-type-like_dom_sf"/>
</dbReference>
<comment type="subcellular location">
    <subcellularLocation>
        <location evidence="1">Membrane</location>
    </subcellularLocation>
</comment>
<evidence type="ECO:0000313" key="9">
    <source>
        <dbReference type="EMBL" id="BCS89630.1"/>
    </source>
</evidence>
<dbReference type="PANTHER" id="PTHR43156:SF2">
    <property type="entry name" value="STAGE II SPORULATION PROTEIN E"/>
    <property type="match status" value="1"/>
</dbReference>
<dbReference type="SMART" id="SM00304">
    <property type="entry name" value="HAMP"/>
    <property type="match status" value="1"/>
</dbReference>
<dbReference type="CDD" id="cd06225">
    <property type="entry name" value="HAMP"/>
    <property type="match status" value="1"/>
</dbReference>
<keyword evidence="10" id="KW-1185">Reference proteome</keyword>
<dbReference type="InterPro" id="IPR052016">
    <property type="entry name" value="Bact_Sigma-Reg"/>
</dbReference>
<keyword evidence="6" id="KW-1133">Transmembrane helix</keyword>
<name>A0ABM8HYC8_9BACT</name>
<dbReference type="InterPro" id="IPR001932">
    <property type="entry name" value="PPM-type_phosphatase-like_dom"/>
</dbReference>
<dbReference type="Proteomes" id="UP001053296">
    <property type="component" value="Chromosome"/>
</dbReference>
<dbReference type="Pfam" id="PF07228">
    <property type="entry name" value="SpoIIE"/>
    <property type="match status" value="1"/>
</dbReference>
<evidence type="ECO:0000256" key="2">
    <source>
        <dbReference type="ARBA" id="ARBA00022553"/>
    </source>
</evidence>
<keyword evidence="3" id="KW-0808">Transferase</keyword>
<gene>
    <name evidence="9" type="ORF">PSDVSF_28720</name>
</gene>
<evidence type="ECO:0000259" key="8">
    <source>
        <dbReference type="SMART" id="SM00331"/>
    </source>
</evidence>
<keyword evidence="6" id="KW-0472">Membrane</keyword>
<keyword evidence="6" id="KW-0812">Transmembrane</keyword>
<dbReference type="Gene3D" id="3.60.40.10">
    <property type="entry name" value="PPM-type phosphatase domain"/>
    <property type="match status" value="1"/>
</dbReference>
<dbReference type="Gene3D" id="6.10.340.10">
    <property type="match status" value="1"/>
</dbReference>
<dbReference type="SMART" id="SM00331">
    <property type="entry name" value="PP2C_SIG"/>
    <property type="match status" value="1"/>
</dbReference>
<feature type="transmembrane region" description="Helical" evidence="6">
    <location>
        <begin position="20"/>
        <end position="39"/>
    </location>
</feature>
<dbReference type="Gene3D" id="3.30.565.10">
    <property type="entry name" value="Histidine kinase-like ATPase, C-terminal domain"/>
    <property type="match status" value="1"/>
</dbReference>
<dbReference type="PANTHER" id="PTHR43156">
    <property type="entry name" value="STAGE II SPORULATION PROTEIN E-RELATED"/>
    <property type="match status" value="1"/>
</dbReference>
<evidence type="ECO:0000256" key="5">
    <source>
        <dbReference type="ARBA" id="ARBA00022801"/>
    </source>
</evidence>
<protein>
    <recommendedName>
        <fullName evidence="11">HAMP domain-containing protein</fullName>
    </recommendedName>
</protein>
<dbReference type="SUPFAM" id="SSF158472">
    <property type="entry name" value="HAMP domain-like"/>
    <property type="match status" value="1"/>
</dbReference>
<feature type="domain" description="PPM-type phosphatase" evidence="8">
    <location>
        <begin position="498"/>
        <end position="718"/>
    </location>
</feature>
<proteinExistence type="predicted"/>
<reference evidence="9" key="1">
    <citation type="journal article" date="2022" name="Arch. Microbiol.">
        <title>Pseudodesulfovibrio sediminis sp. nov., a mesophilic and neutrophilic sulfate-reducing bacterium isolated from sediment of a brackish lake.</title>
        <authorList>
            <person name="Takahashi A."/>
            <person name="Kojima H."/>
            <person name="Watanabe M."/>
            <person name="Fukui M."/>
        </authorList>
    </citation>
    <scope>NUCLEOTIDE SEQUENCE</scope>
    <source>
        <strain evidence="9">SF6</strain>
    </source>
</reference>
<dbReference type="InterPro" id="IPR003660">
    <property type="entry name" value="HAMP_dom"/>
</dbReference>
<dbReference type="Pfam" id="PF13581">
    <property type="entry name" value="HATPase_c_2"/>
    <property type="match status" value="1"/>
</dbReference>
<keyword evidence="4" id="KW-0418">Kinase</keyword>
<evidence type="ECO:0008006" key="11">
    <source>
        <dbReference type="Google" id="ProtNLM"/>
    </source>
</evidence>
<dbReference type="CDD" id="cd16936">
    <property type="entry name" value="HATPase_RsbW-like"/>
    <property type="match status" value="1"/>
</dbReference>
<dbReference type="Pfam" id="PF00672">
    <property type="entry name" value="HAMP"/>
    <property type="match status" value="1"/>
</dbReference>
<evidence type="ECO:0000313" key="10">
    <source>
        <dbReference type="Proteomes" id="UP001053296"/>
    </source>
</evidence>
<evidence type="ECO:0000256" key="1">
    <source>
        <dbReference type="ARBA" id="ARBA00004370"/>
    </source>
</evidence>
<dbReference type="EMBL" id="AP024485">
    <property type="protein sequence ID" value="BCS89630.1"/>
    <property type="molecule type" value="Genomic_DNA"/>
</dbReference>
<dbReference type="InterPro" id="IPR003594">
    <property type="entry name" value="HATPase_dom"/>
</dbReference>
<dbReference type="CDD" id="cd18773">
    <property type="entry name" value="PDC1_HK_sensor"/>
    <property type="match status" value="1"/>
</dbReference>
<evidence type="ECO:0000256" key="4">
    <source>
        <dbReference type="ARBA" id="ARBA00022777"/>
    </source>
</evidence>
<feature type="domain" description="HAMP" evidence="7">
    <location>
        <begin position="423"/>
        <end position="475"/>
    </location>
</feature>
<organism evidence="9 10">
    <name type="scientific">Pseudodesulfovibrio sediminis</name>
    <dbReference type="NCBI Taxonomy" id="2810563"/>
    <lineage>
        <taxon>Bacteria</taxon>
        <taxon>Pseudomonadati</taxon>
        <taxon>Thermodesulfobacteriota</taxon>
        <taxon>Desulfovibrionia</taxon>
        <taxon>Desulfovibrionales</taxon>
        <taxon>Desulfovibrionaceae</taxon>
    </lineage>
</organism>
<keyword evidence="2" id="KW-0597">Phosphoprotein</keyword>
<dbReference type="SUPFAM" id="SSF55874">
    <property type="entry name" value="ATPase domain of HSP90 chaperone/DNA topoisomerase II/histidine kinase"/>
    <property type="match status" value="1"/>
</dbReference>
<evidence type="ECO:0000256" key="6">
    <source>
        <dbReference type="SAM" id="Phobius"/>
    </source>
</evidence>
<keyword evidence="5" id="KW-0378">Hydrolase</keyword>
<evidence type="ECO:0000259" key="7">
    <source>
        <dbReference type="SMART" id="SM00304"/>
    </source>
</evidence>
<dbReference type="SUPFAM" id="SSF81606">
    <property type="entry name" value="PP2C-like"/>
    <property type="match status" value="1"/>
</dbReference>